<dbReference type="STRING" id="101127.A0A1X2GED5"/>
<evidence type="ECO:0000313" key="3">
    <source>
        <dbReference type="Proteomes" id="UP000242146"/>
    </source>
</evidence>
<dbReference type="InterPro" id="IPR036388">
    <property type="entry name" value="WH-like_DNA-bd_sf"/>
</dbReference>
<sequence>MAQVFRGFTREVSNAYDMQDVERLVELFTLDQHHHELVLLQQALNSVHDTTVYSQIVSQTLDNVSISLANFTTRYLDYAHCLREQNKEKEFDMLELSFSALIPMFNSSEGATLVPLVTSYASAIVAMALQIDKALDLRGKQRKANTAVRLLSKVFNMMLADRTTAEPGHPTKRLGIYHITNLTFKLYFKLGTVRMCQTMISNLRTGGVILEEYPIGQQVTYQYYLGRYHLLHNRLPAAEKCLFFAFTKCHYDYWTNKRTILKYLIPTRLLLGRLPSKELLEKYALETPFAQLIATVKSGNYAHCMRVLEDHFAFFYQCSTYVLLCQRLPVLIWRCALKRARDHLSCIENRPIHLYDLKICKKALEQSMAAPMEDEEAEAIIVSLVAQGYIKGYIHHRRQVIVCSKNNAFPQMDEMSLLTEVYNEDAEREQLEYLQSQAGHLMTMDV</sequence>
<dbReference type="EMBL" id="MCGT01000019">
    <property type="protein sequence ID" value="ORX51879.1"/>
    <property type="molecule type" value="Genomic_DNA"/>
</dbReference>
<evidence type="ECO:0000313" key="2">
    <source>
        <dbReference type="EMBL" id="ORX51879.1"/>
    </source>
</evidence>
<dbReference type="SMART" id="SM00753">
    <property type="entry name" value="PAM"/>
    <property type="match status" value="1"/>
</dbReference>
<dbReference type="Gene3D" id="1.10.10.10">
    <property type="entry name" value="Winged helix-like DNA-binding domain superfamily/Winged helix DNA-binding domain"/>
    <property type="match status" value="1"/>
</dbReference>
<proteinExistence type="predicted"/>
<dbReference type="AlphaFoldDB" id="A0A1X2GED5"/>
<keyword evidence="3" id="KW-1185">Reference proteome</keyword>
<reference evidence="2 3" key="1">
    <citation type="submission" date="2016-07" db="EMBL/GenBank/DDBJ databases">
        <title>Pervasive Adenine N6-methylation of Active Genes in Fungi.</title>
        <authorList>
            <consortium name="DOE Joint Genome Institute"/>
            <person name="Mondo S.J."/>
            <person name="Dannebaum R.O."/>
            <person name="Kuo R.C."/>
            <person name="Labutti K."/>
            <person name="Haridas S."/>
            <person name="Kuo A."/>
            <person name="Salamov A."/>
            <person name="Ahrendt S.R."/>
            <person name="Lipzen A."/>
            <person name="Sullivan W."/>
            <person name="Andreopoulos W.B."/>
            <person name="Clum A."/>
            <person name="Lindquist E."/>
            <person name="Daum C."/>
            <person name="Ramamoorthy G.K."/>
            <person name="Gryganskyi A."/>
            <person name="Culley D."/>
            <person name="Magnuson J.K."/>
            <person name="James T.Y."/>
            <person name="O'Malley M.A."/>
            <person name="Stajich J.E."/>
            <person name="Spatafora J.W."/>
            <person name="Visel A."/>
            <person name="Grigoriev I.V."/>
        </authorList>
    </citation>
    <scope>NUCLEOTIDE SEQUENCE [LARGE SCALE GENOMIC DNA]</scope>
    <source>
        <strain evidence="2 3">NRRL 3301</strain>
    </source>
</reference>
<dbReference type="GO" id="GO:0003690">
    <property type="term" value="F:double-stranded DNA binding"/>
    <property type="evidence" value="ECO:0007669"/>
    <property type="project" value="InterPro"/>
</dbReference>
<dbReference type="GO" id="GO:0070390">
    <property type="term" value="C:transcription export complex 2"/>
    <property type="evidence" value="ECO:0007669"/>
    <property type="project" value="TreeGrafter"/>
</dbReference>
<dbReference type="InterPro" id="IPR045114">
    <property type="entry name" value="Csn12-like"/>
</dbReference>
<dbReference type="Proteomes" id="UP000242146">
    <property type="component" value="Unassembled WGS sequence"/>
</dbReference>
<dbReference type="PANTHER" id="PTHR12732">
    <property type="entry name" value="UNCHARACTERIZED PROTEASOME COMPONENT REGION PCI-CONTAINING"/>
    <property type="match status" value="1"/>
</dbReference>
<dbReference type="PROSITE" id="PS50250">
    <property type="entry name" value="PCI"/>
    <property type="match status" value="1"/>
</dbReference>
<accession>A0A1X2GED5</accession>
<dbReference type="GO" id="GO:0016973">
    <property type="term" value="P:poly(A)+ mRNA export from nucleus"/>
    <property type="evidence" value="ECO:0007669"/>
    <property type="project" value="TreeGrafter"/>
</dbReference>
<comment type="caution">
    <text evidence="2">The sequence shown here is derived from an EMBL/GenBank/DDBJ whole genome shotgun (WGS) entry which is preliminary data.</text>
</comment>
<name>A0A1X2GED5_9FUNG</name>
<feature type="domain" description="PCI" evidence="1">
    <location>
        <begin position="209"/>
        <end position="408"/>
    </location>
</feature>
<dbReference type="OrthoDB" id="5404651at2759"/>
<evidence type="ECO:0000259" key="1">
    <source>
        <dbReference type="PROSITE" id="PS50250"/>
    </source>
</evidence>
<dbReference type="GO" id="GO:0000973">
    <property type="term" value="P:post-transcriptional tethering of RNA polymerase II gene DNA at nuclear periphery"/>
    <property type="evidence" value="ECO:0007669"/>
    <property type="project" value="TreeGrafter"/>
</dbReference>
<dbReference type="GO" id="GO:0006368">
    <property type="term" value="P:transcription elongation by RNA polymerase II"/>
    <property type="evidence" value="ECO:0007669"/>
    <property type="project" value="TreeGrafter"/>
</dbReference>
<gene>
    <name evidence="2" type="ORF">DM01DRAFT_1336876</name>
</gene>
<dbReference type="PANTHER" id="PTHR12732:SF8">
    <property type="entry name" value="NUCLEAR MRNA EXPORT PROTEIN THP1"/>
    <property type="match status" value="1"/>
</dbReference>
<dbReference type="GO" id="GO:0003723">
    <property type="term" value="F:RNA binding"/>
    <property type="evidence" value="ECO:0007669"/>
    <property type="project" value="InterPro"/>
</dbReference>
<protein>
    <recommendedName>
        <fullName evidence="1">PCI domain-containing protein</fullName>
    </recommendedName>
</protein>
<dbReference type="InterPro" id="IPR000717">
    <property type="entry name" value="PCI_dom"/>
</dbReference>
<organism evidence="2 3">
    <name type="scientific">Hesseltinella vesiculosa</name>
    <dbReference type="NCBI Taxonomy" id="101127"/>
    <lineage>
        <taxon>Eukaryota</taxon>
        <taxon>Fungi</taxon>
        <taxon>Fungi incertae sedis</taxon>
        <taxon>Mucoromycota</taxon>
        <taxon>Mucoromycotina</taxon>
        <taxon>Mucoromycetes</taxon>
        <taxon>Mucorales</taxon>
        <taxon>Cunninghamellaceae</taxon>
        <taxon>Hesseltinella</taxon>
    </lineage>
</organism>